<evidence type="ECO:0000256" key="2">
    <source>
        <dbReference type="ARBA" id="ARBA00022679"/>
    </source>
</evidence>
<gene>
    <name evidence="9" type="ORF">QJS10_CPB17g02253</name>
</gene>
<evidence type="ECO:0000256" key="4">
    <source>
        <dbReference type="ARBA" id="ARBA00022763"/>
    </source>
</evidence>
<feature type="compositionally biased region" description="Polar residues" evidence="7">
    <location>
        <begin position="1"/>
        <end position="14"/>
    </location>
</feature>
<proteinExistence type="predicted"/>
<dbReference type="Pfam" id="PF18439">
    <property type="entry name" value="zf_UBZ"/>
    <property type="match status" value="1"/>
</dbReference>
<reference evidence="9" key="1">
    <citation type="journal article" date="2023" name="Nat. Commun.">
        <title>Diploid and tetraploid genomes of Acorus and the evolution of monocots.</title>
        <authorList>
            <person name="Ma L."/>
            <person name="Liu K.W."/>
            <person name="Li Z."/>
            <person name="Hsiao Y.Y."/>
            <person name="Qi Y."/>
            <person name="Fu T."/>
            <person name="Tang G.D."/>
            <person name="Zhang D."/>
            <person name="Sun W.H."/>
            <person name="Liu D.K."/>
            <person name="Li Y."/>
            <person name="Chen G.Z."/>
            <person name="Liu X.D."/>
            <person name="Liao X.Y."/>
            <person name="Jiang Y.T."/>
            <person name="Yu X."/>
            <person name="Hao Y."/>
            <person name="Huang J."/>
            <person name="Zhao X.W."/>
            <person name="Ke S."/>
            <person name="Chen Y.Y."/>
            <person name="Wu W.L."/>
            <person name="Hsu J.L."/>
            <person name="Lin Y.F."/>
            <person name="Huang M.D."/>
            <person name="Li C.Y."/>
            <person name="Huang L."/>
            <person name="Wang Z.W."/>
            <person name="Zhao X."/>
            <person name="Zhong W.Y."/>
            <person name="Peng D.H."/>
            <person name="Ahmad S."/>
            <person name="Lan S."/>
            <person name="Zhang J.S."/>
            <person name="Tsai W.C."/>
            <person name="Van de Peer Y."/>
            <person name="Liu Z.J."/>
        </authorList>
    </citation>
    <scope>NUCLEOTIDE SEQUENCE</scope>
    <source>
        <strain evidence="9">CP</strain>
    </source>
</reference>
<dbReference type="EMBL" id="JAUJYO010000017">
    <property type="protein sequence ID" value="KAK1293672.1"/>
    <property type="molecule type" value="Genomic_DNA"/>
</dbReference>
<keyword evidence="4" id="KW-0227">DNA damage</keyword>
<evidence type="ECO:0000313" key="9">
    <source>
        <dbReference type="EMBL" id="KAK1293672.1"/>
    </source>
</evidence>
<evidence type="ECO:0000256" key="1">
    <source>
        <dbReference type="ARBA" id="ARBA00004123"/>
    </source>
</evidence>
<feature type="region of interest" description="Disordered" evidence="7">
    <location>
        <begin position="78"/>
        <end position="119"/>
    </location>
</feature>
<evidence type="ECO:0000259" key="8">
    <source>
        <dbReference type="PROSITE" id="PS51907"/>
    </source>
</evidence>
<keyword evidence="3" id="KW-0479">Metal-binding</keyword>
<name>A0AAV9CYK5_ACOCL</name>
<keyword evidence="10" id="KW-1185">Reference proteome</keyword>
<dbReference type="GO" id="GO:0006281">
    <property type="term" value="P:DNA repair"/>
    <property type="evidence" value="ECO:0007669"/>
    <property type="project" value="UniProtKB-KW"/>
</dbReference>
<sequence>MIHSIFTFTDNGESPSKLDANRLEENNDADKFLDKNASNQEQPFWIEDYRCSLCGFELPPCFVEERQEHSDYHLAEKLQKEESMHNSGGPAQKQRSVCKAQPNASKKRKSSTQQGKHIAIDSFFIKRDQNM</sequence>
<evidence type="ECO:0000256" key="6">
    <source>
        <dbReference type="ARBA" id="ARBA00023242"/>
    </source>
</evidence>
<comment type="caution">
    <text evidence="9">The sequence shown here is derived from an EMBL/GenBank/DDBJ whole genome shotgun (WGS) entry which is preliminary data.</text>
</comment>
<dbReference type="AlphaFoldDB" id="A0AAV9CYK5"/>
<dbReference type="Proteomes" id="UP001180020">
    <property type="component" value="Unassembled WGS sequence"/>
</dbReference>
<keyword evidence="5" id="KW-0234">DNA repair</keyword>
<accession>A0AAV9CYK5</accession>
<feature type="region of interest" description="Disordered" evidence="7">
    <location>
        <begin position="1"/>
        <end position="25"/>
    </location>
</feature>
<dbReference type="GO" id="GO:0005634">
    <property type="term" value="C:nucleus"/>
    <property type="evidence" value="ECO:0007669"/>
    <property type="project" value="UniProtKB-SubCell"/>
</dbReference>
<keyword evidence="2" id="KW-0808">Transferase</keyword>
<evidence type="ECO:0000256" key="3">
    <source>
        <dbReference type="ARBA" id="ARBA00022723"/>
    </source>
</evidence>
<dbReference type="InterPro" id="IPR041298">
    <property type="entry name" value="UBZ3"/>
</dbReference>
<comment type="subcellular location">
    <subcellularLocation>
        <location evidence="1">Nucleus</location>
    </subcellularLocation>
</comment>
<feature type="domain" description="UBZ3-type" evidence="8">
    <location>
        <begin position="44"/>
        <end position="81"/>
    </location>
</feature>
<reference evidence="9" key="2">
    <citation type="submission" date="2023-06" db="EMBL/GenBank/DDBJ databases">
        <authorList>
            <person name="Ma L."/>
            <person name="Liu K.-W."/>
            <person name="Li Z."/>
            <person name="Hsiao Y.-Y."/>
            <person name="Qi Y."/>
            <person name="Fu T."/>
            <person name="Tang G."/>
            <person name="Zhang D."/>
            <person name="Sun W.-H."/>
            <person name="Liu D.-K."/>
            <person name="Li Y."/>
            <person name="Chen G.-Z."/>
            <person name="Liu X.-D."/>
            <person name="Liao X.-Y."/>
            <person name="Jiang Y.-T."/>
            <person name="Yu X."/>
            <person name="Hao Y."/>
            <person name="Huang J."/>
            <person name="Zhao X.-W."/>
            <person name="Ke S."/>
            <person name="Chen Y.-Y."/>
            <person name="Wu W.-L."/>
            <person name="Hsu J.-L."/>
            <person name="Lin Y.-F."/>
            <person name="Huang M.-D."/>
            <person name="Li C.-Y."/>
            <person name="Huang L."/>
            <person name="Wang Z.-W."/>
            <person name="Zhao X."/>
            <person name="Zhong W.-Y."/>
            <person name="Peng D.-H."/>
            <person name="Ahmad S."/>
            <person name="Lan S."/>
            <person name="Zhang J.-S."/>
            <person name="Tsai W.-C."/>
            <person name="Van De Peer Y."/>
            <person name="Liu Z.-J."/>
        </authorList>
    </citation>
    <scope>NUCLEOTIDE SEQUENCE</scope>
    <source>
        <strain evidence="9">CP</strain>
        <tissue evidence="9">Leaves</tissue>
    </source>
</reference>
<evidence type="ECO:0000256" key="5">
    <source>
        <dbReference type="ARBA" id="ARBA00023204"/>
    </source>
</evidence>
<dbReference type="PROSITE" id="PS51907">
    <property type="entry name" value="ZF_UBZ3"/>
    <property type="match status" value="1"/>
</dbReference>
<dbReference type="GO" id="GO:0046872">
    <property type="term" value="F:metal ion binding"/>
    <property type="evidence" value="ECO:0007669"/>
    <property type="project" value="UniProtKB-KW"/>
</dbReference>
<keyword evidence="6" id="KW-0539">Nucleus</keyword>
<organism evidence="9 10">
    <name type="scientific">Acorus calamus</name>
    <name type="common">Sweet flag</name>
    <dbReference type="NCBI Taxonomy" id="4465"/>
    <lineage>
        <taxon>Eukaryota</taxon>
        <taxon>Viridiplantae</taxon>
        <taxon>Streptophyta</taxon>
        <taxon>Embryophyta</taxon>
        <taxon>Tracheophyta</taxon>
        <taxon>Spermatophyta</taxon>
        <taxon>Magnoliopsida</taxon>
        <taxon>Liliopsida</taxon>
        <taxon>Acoraceae</taxon>
        <taxon>Acorus</taxon>
    </lineage>
</organism>
<evidence type="ECO:0000256" key="7">
    <source>
        <dbReference type="SAM" id="MobiDB-lite"/>
    </source>
</evidence>
<protein>
    <recommendedName>
        <fullName evidence="8">UBZ3-type domain-containing protein</fullName>
    </recommendedName>
</protein>
<evidence type="ECO:0000313" key="10">
    <source>
        <dbReference type="Proteomes" id="UP001180020"/>
    </source>
</evidence>
<dbReference type="GO" id="GO:0016740">
    <property type="term" value="F:transferase activity"/>
    <property type="evidence" value="ECO:0007669"/>
    <property type="project" value="UniProtKB-KW"/>
</dbReference>